<organism evidence="1 2">
    <name type="scientific">Heterorhabditis bacteriophora</name>
    <name type="common">Entomopathogenic nematode worm</name>
    <dbReference type="NCBI Taxonomy" id="37862"/>
    <lineage>
        <taxon>Eukaryota</taxon>
        <taxon>Metazoa</taxon>
        <taxon>Ecdysozoa</taxon>
        <taxon>Nematoda</taxon>
        <taxon>Chromadorea</taxon>
        <taxon>Rhabditida</taxon>
        <taxon>Rhabditina</taxon>
        <taxon>Rhabditomorpha</taxon>
        <taxon>Strongyloidea</taxon>
        <taxon>Heterorhabditidae</taxon>
        <taxon>Heterorhabditis</taxon>
    </lineage>
</organism>
<dbReference type="AlphaFoldDB" id="A0A1I7XUC4"/>
<protein>
    <submittedName>
        <fullName evidence="2">Histidine kinase</fullName>
    </submittedName>
</protein>
<dbReference type="WBParaSite" id="Hba_21088">
    <property type="protein sequence ID" value="Hba_21088"/>
    <property type="gene ID" value="Hba_21088"/>
</dbReference>
<keyword evidence="1" id="KW-1185">Reference proteome</keyword>
<evidence type="ECO:0000313" key="1">
    <source>
        <dbReference type="Proteomes" id="UP000095283"/>
    </source>
</evidence>
<name>A0A1I7XUC4_HETBA</name>
<proteinExistence type="predicted"/>
<accession>A0A1I7XUC4</accession>
<reference evidence="2" key="1">
    <citation type="submission" date="2016-11" db="UniProtKB">
        <authorList>
            <consortium name="WormBaseParasite"/>
        </authorList>
    </citation>
    <scope>IDENTIFICATION</scope>
</reference>
<dbReference type="Proteomes" id="UP000095283">
    <property type="component" value="Unplaced"/>
</dbReference>
<evidence type="ECO:0000313" key="2">
    <source>
        <dbReference type="WBParaSite" id="Hba_21088"/>
    </source>
</evidence>
<sequence length="59" mass="6542">MLSMVYGMLQNEDGGKSLKEHGKGIEREVLFVPQPTLGILKALNHMVVCLEDQANELLC</sequence>